<accession>A0AAD1X3U3</accession>
<comment type="caution">
    <text evidence="3">The sequence shown here is derived from an EMBL/GenBank/DDBJ whole genome shotgun (WGS) entry which is preliminary data.</text>
</comment>
<evidence type="ECO:0000256" key="2">
    <source>
        <dbReference type="SAM" id="MobiDB-lite"/>
    </source>
</evidence>
<name>A0AAD1X3U3_EUPCR</name>
<feature type="compositionally biased region" description="Polar residues" evidence="2">
    <location>
        <begin position="482"/>
        <end position="492"/>
    </location>
</feature>
<feature type="region of interest" description="Disordered" evidence="2">
    <location>
        <begin position="462"/>
        <end position="511"/>
    </location>
</feature>
<feature type="compositionally biased region" description="Low complexity" evidence="2">
    <location>
        <begin position="30"/>
        <end position="40"/>
    </location>
</feature>
<sequence>MADYGANKQFRNENANRLAEAKTSPKIRPSEGSPGLEGSSFQRSRRGHKNSMISTNHKSALSQSRFSSNHSLSALGSLGGRNRSLHDIKTQSRLNFDLKHTCTMNEIEASVKKCEKLRQAAEDEYDGSQKLRLLNRENKILHNNVKKVNEYLSTFLVHVKEYKEKTHSSMSFKYGSQGKLKKTRDQKLKFQDQENHNYSKMLKNLSEEHQKTKNRVFQVQDPRYILNLKREVRETKEKIKEMTAQNLNLKTEEFGTNRKLHQVINQGKPDAMNKISQLLKDLITLEERKTNYDKQIDFQLRTEIDLDQEIENSKTRAKEMQEKAKQEGLFDHKDDINSLLYSPERVKTMKQKIEKHSLNAIHRKFYTKIFKQKEKLQRILDSYNDSVIAHNNVLSNDAHSSATLNTSKESSINKSQDLIQMGKHPLLQQINSSLTSLKKSLPRITNKLKWDKPIWFNKNKLNSLKNTGKNKRSLHSEDSRHQQNTRNSTINNEYDDASQLDRSIGNKVKVR</sequence>
<dbReference type="EMBL" id="CAMPGE010003230">
    <property type="protein sequence ID" value="CAI2362053.1"/>
    <property type="molecule type" value="Genomic_DNA"/>
</dbReference>
<dbReference type="Proteomes" id="UP001295684">
    <property type="component" value="Unassembled WGS sequence"/>
</dbReference>
<evidence type="ECO:0000256" key="1">
    <source>
        <dbReference type="SAM" id="Coils"/>
    </source>
</evidence>
<proteinExistence type="predicted"/>
<dbReference type="AlphaFoldDB" id="A0AAD1X3U3"/>
<evidence type="ECO:0000313" key="3">
    <source>
        <dbReference type="EMBL" id="CAI2362053.1"/>
    </source>
</evidence>
<keyword evidence="4" id="KW-1185">Reference proteome</keyword>
<gene>
    <name evidence="3" type="ORF">ECRASSUSDP1_LOCUS3370</name>
</gene>
<keyword evidence="1" id="KW-0175">Coiled coil</keyword>
<protein>
    <submittedName>
        <fullName evidence="3">Uncharacterized protein</fullName>
    </submittedName>
</protein>
<feature type="region of interest" description="Disordered" evidence="2">
    <location>
        <begin position="1"/>
        <end position="49"/>
    </location>
</feature>
<organism evidence="3 4">
    <name type="scientific">Euplotes crassus</name>
    <dbReference type="NCBI Taxonomy" id="5936"/>
    <lineage>
        <taxon>Eukaryota</taxon>
        <taxon>Sar</taxon>
        <taxon>Alveolata</taxon>
        <taxon>Ciliophora</taxon>
        <taxon>Intramacronucleata</taxon>
        <taxon>Spirotrichea</taxon>
        <taxon>Hypotrichia</taxon>
        <taxon>Euplotida</taxon>
        <taxon>Euplotidae</taxon>
        <taxon>Moneuplotes</taxon>
    </lineage>
</organism>
<evidence type="ECO:0000313" key="4">
    <source>
        <dbReference type="Proteomes" id="UP001295684"/>
    </source>
</evidence>
<reference evidence="3" key="1">
    <citation type="submission" date="2023-07" db="EMBL/GenBank/DDBJ databases">
        <authorList>
            <consortium name="AG Swart"/>
            <person name="Singh M."/>
            <person name="Singh A."/>
            <person name="Seah K."/>
            <person name="Emmerich C."/>
        </authorList>
    </citation>
    <scope>NUCLEOTIDE SEQUENCE</scope>
    <source>
        <strain evidence="3">DP1</strain>
    </source>
</reference>
<feature type="coiled-coil region" evidence="1">
    <location>
        <begin position="188"/>
        <end position="323"/>
    </location>
</feature>